<gene>
    <name evidence="2" type="ORF">BSTOLATCC_MIC9976</name>
</gene>
<evidence type="ECO:0000313" key="2">
    <source>
        <dbReference type="EMBL" id="CAG9314180.1"/>
    </source>
</evidence>
<feature type="region of interest" description="Disordered" evidence="1">
    <location>
        <begin position="99"/>
        <end position="205"/>
    </location>
</feature>
<sequence>MEEEPYEINEELDIAELAAQESLEALYECGAQILYDHYIRDKSVPFAAQQAVSIIGSTVELYYIRQDTGEPEIWEEIPEPSPCVIDPWMRSVVPVKKKFKEPEPDEPSGQSVISVEKSMRSHKSFRSSRSSFKKKTSPTKSTRGFQNNLITEEIKPVPIPNVVSDSSEDEAENQMREMKERQVKRKKEEKERLKQRKEEEAAKEREYQREAEDLKNKMFTYDFGGKIMIVNPINFENVNAYSTSTMKYAVPEPIAEELTMKDKKKKKDRTAVSDFGIIKPKKVPPAKEQEWVRNATSLSASIFDNINLSLGVTIFDGNRSKLPLSSSQSKLKTMSRKEYFGITAREHAFRSTGDLQIAKQESLHSSSASRQNTIYKLPSIASARTNKDLLENIPDNETHAEVEENPQNSLKRAPTEDIPQISVKETPQIILAKSPQLEKIRKYENVENIKEMSPIDKFNVEILKNKNWGLNPPFKGAKLPAKLPNRNISPRQQYGIYGDKIRKPKDNPFASAEELWESQKNSIKRPRDRRFIERVEHKQRMPPPPFGQSMVDYSTLASTIPEMQEKSNN</sequence>
<dbReference type="Proteomes" id="UP001162131">
    <property type="component" value="Unassembled WGS sequence"/>
</dbReference>
<feature type="compositionally biased region" description="Basic residues" evidence="1">
    <location>
        <begin position="120"/>
        <end position="137"/>
    </location>
</feature>
<dbReference type="AlphaFoldDB" id="A0AAU9IGY8"/>
<evidence type="ECO:0000256" key="1">
    <source>
        <dbReference type="SAM" id="MobiDB-lite"/>
    </source>
</evidence>
<evidence type="ECO:0000313" key="3">
    <source>
        <dbReference type="Proteomes" id="UP001162131"/>
    </source>
</evidence>
<feature type="compositionally biased region" description="Basic and acidic residues" evidence="1">
    <location>
        <begin position="173"/>
        <end position="205"/>
    </location>
</feature>
<feature type="region of interest" description="Disordered" evidence="1">
    <location>
        <begin position="396"/>
        <end position="415"/>
    </location>
</feature>
<dbReference type="EMBL" id="CAJZBQ010000011">
    <property type="protein sequence ID" value="CAG9314180.1"/>
    <property type="molecule type" value="Genomic_DNA"/>
</dbReference>
<feature type="region of interest" description="Disordered" evidence="1">
    <location>
        <begin position="534"/>
        <end position="569"/>
    </location>
</feature>
<protein>
    <submittedName>
        <fullName evidence="2">Uncharacterized protein</fullName>
    </submittedName>
</protein>
<comment type="caution">
    <text evidence="2">The sequence shown here is derived from an EMBL/GenBank/DDBJ whole genome shotgun (WGS) entry which is preliminary data.</text>
</comment>
<name>A0AAU9IGY8_9CILI</name>
<reference evidence="2" key="1">
    <citation type="submission" date="2021-09" db="EMBL/GenBank/DDBJ databases">
        <authorList>
            <consortium name="AG Swart"/>
            <person name="Singh M."/>
            <person name="Singh A."/>
            <person name="Seah K."/>
            <person name="Emmerich C."/>
        </authorList>
    </citation>
    <scope>NUCLEOTIDE SEQUENCE</scope>
    <source>
        <strain evidence="2">ATCC30299</strain>
    </source>
</reference>
<proteinExistence type="predicted"/>
<keyword evidence="3" id="KW-1185">Reference proteome</keyword>
<organism evidence="2 3">
    <name type="scientific">Blepharisma stoltei</name>
    <dbReference type="NCBI Taxonomy" id="1481888"/>
    <lineage>
        <taxon>Eukaryota</taxon>
        <taxon>Sar</taxon>
        <taxon>Alveolata</taxon>
        <taxon>Ciliophora</taxon>
        <taxon>Postciliodesmatophora</taxon>
        <taxon>Heterotrichea</taxon>
        <taxon>Heterotrichida</taxon>
        <taxon>Blepharismidae</taxon>
        <taxon>Blepharisma</taxon>
    </lineage>
</organism>
<accession>A0AAU9IGY8</accession>